<organism evidence="2 3">
    <name type="scientific">Plectus sambesii</name>
    <dbReference type="NCBI Taxonomy" id="2011161"/>
    <lineage>
        <taxon>Eukaryota</taxon>
        <taxon>Metazoa</taxon>
        <taxon>Ecdysozoa</taxon>
        <taxon>Nematoda</taxon>
        <taxon>Chromadorea</taxon>
        <taxon>Plectida</taxon>
        <taxon>Plectina</taxon>
        <taxon>Plectoidea</taxon>
        <taxon>Plectidae</taxon>
        <taxon>Plectus</taxon>
    </lineage>
</organism>
<dbReference type="InterPro" id="IPR036020">
    <property type="entry name" value="WW_dom_sf"/>
</dbReference>
<dbReference type="AlphaFoldDB" id="A0A914VWV0"/>
<dbReference type="Pfam" id="PF00397">
    <property type="entry name" value="WW"/>
    <property type="match status" value="1"/>
</dbReference>
<keyword evidence="2" id="KW-1185">Reference proteome</keyword>
<dbReference type="WBParaSite" id="PSAMB.scaffold2730size21596.g18908.t1">
    <property type="protein sequence ID" value="PSAMB.scaffold2730size21596.g18908.t1"/>
    <property type="gene ID" value="PSAMB.scaffold2730size21596.g18908"/>
</dbReference>
<dbReference type="CDD" id="cd00201">
    <property type="entry name" value="WW"/>
    <property type="match status" value="1"/>
</dbReference>
<protein>
    <submittedName>
        <fullName evidence="3">WW domain-containing protein</fullName>
    </submittedName>
</protein>
<evidence type="ECO:0000259" key="1">
    <source>
        <dbReference type="PROSITE" id="PS50020"/>
    </source>
</evidence>
<dbReference type="PROSITE" id="PS50020">
    <property type="entry name" value="WW_DOMAIN_2"/>
    <property type="match status" value="1"/>
</dbReference>
<dbReference type="SUPFAM" id="SSF51045">
    <property type="entry name" value="WW domain"/>
    <property type="match status" value="1"/>
</dbReference>
<evidence type="ECO:0000313" key="2">
    <source>
        <dbReference type="Proteomes" id="UP000887566"/>
    </source>
</evidence>
<reference evidence="3" key="1">
    <citation type="submission" date="2022-11" db="UniProtKB">
        <authorList>
            <consortium name="WormBaseParasite"/>
        </authorList>
    </citation>
    <scope>IDENTIFICATION</scope>
</reference>
<dbReference type="Proteomes" id="UP000887566">
    <property type="component" value="Unplaced"/>
</dbReference>
<name>A0A914VWV0_9BILA</name>
<proteinExistence type="predicted"/>
<evidence type="ECO:0000313" key="3">
    <source>
        <dbReference type="WBParaSite" id="PSAMB.scaffold2730size21596.g18908.t1"/>
    </source>
</evidence>
<sequence length="143" mass="16419">MSTSDTRPPPDDYTTRSNVNQKFSICASPQYSLYTRVKSAHSWYPNIRLNTEFPFVVARQQQARRRPLEEMGEQQAQLPDGWECKVDGDGNPFFVDHNTHSTTRIDPRLRSVQLSGNAPSSLFMRPSPLFFHHLHLVVYALAN</sequence>
<dbReference type="InterPro" id="IPR001202">
    <property type="entry name" value="WW_dom"/>
</dbReference>
<accession>A0A914VWV0</accession>
<feature type="domain" description="WW" evidence="1">
    <location>
        <begin position="76"/>
        <end position="109"/>
    </location>
</feature>
<dbReference type="Gene3D" id="2.20.70.10">
    <property type="match status" value="1"/>
</dbReference>
<dbReference type="SMART" id="SM00456">
    <property type="entry name" value="WW"/>
    <property type="match status" value="1"/>
</dbReference>